<feature type="domain" description="PilZ" evidence="1">
    <location>
        <begin position="17"/>
        <end position="108"/>
    </location>
</feature>
<dbReference type="GO" id="GO:0035438">
    <property type="term" value="F:cyclic-di-GMP binding"/>
    <property type="evidence" value="ECO:0007669"/>
    <property type="project" value="InterPro"/>
</dbReference>
<dbReference type="RefSeq" id="WP_342741286.1">
    <property type="nucleotide sequence ID" value="NZ_FOVF01000003.1"/>
</dbReference>
<dbReference type="EMBL" id="FOVF01000003">
    <property type="protein sequence ID" value="SFN05393.1"/>
    <property type="molecule type" value="Genomic_DNA"/>
</dbReference>
<accession>A0A1I4VW14</accession>
<dbReference type="AlphaFoldDB" id="A0A1I4VW14"/>
<proteinExistence type="predicted"/>
<evidence type="ECO:0000313" key="3">
    <source>
        <dbReference type="Proteomes" id="UP000198575"/>
    </source>
</evidence>
<protein>
    <submittedName>
        <fullName evidence="2">Type IV pilus assembly protein PilZ</fullName>
    </submittedName>
</protein>
<dbReference type="Gene3D" id="2.40.10.220">
    <property type="entry name" value="predicted glycosyltransferase like domains"/>
    <property type="match status" value="1"/>
</dbReference>
<gene>
    <name evidence="2" type="ORF">SAMN05216289_103106</name>
</gene>
<organism evidence="2 3">
    <name type="scientific">Dokdonella immobilis</name>
    <dbReference type="NCBI Taxonomy" id="578942"/>
    <lineage>
        <taxon>Bacteria</taxon>
        <taxon>Pseudomonadati</taxon>
        <taxon>Pseudomonadota</taxon>
        <taxon>Gammaproteobacteria</taxon>
        <taxon>Lysobacterales</taxon>
        <taxon>Rhodanobacteraceae</taxon>
        <taxon>Dokdonella</taxon>
    </lineage>
</organism>
<reference evidence="2 3" key="1">
    <citation type="submission" date="2016-10" db="EMBL/GenBank/DDBJ databases">
        <authorList>
            <person name="de Groot N.N."/>
        </authorList>
    </citation>
    <scope>NUCLEOTIDE SEQUENCE [LARGE SCALE GENOMIC DNA]</scope>
    <source>
        <strain evidence="2 3">CGMCC 1.7659</strain>
    </source>
</reference>
<sequence>MSTPAAGGMPRQGILSLAIKDKGALFNAYMPYVKGGGLFVPTSKRYNPGDEVFILLSLMDEKDRLPVAGRVVWITPPGAQGNRTAGIGVQFNESSDGEAARTKIESILAGILGQERATHTM</sequence>
<name>A0A1I4VW14_9GAMM</name>
<keyword evidence="3" id="KW-1185">Reference proteome</keyword>
<evidence type="ECO:0000259" key="1">
    <source>
        <dbReference type="Pfam" id="PF07238"/>
    </source>
</evidence>
<dbReference type="InterPro" id="IPR009875">
    <property type="entry name" value="PilZ_domain"/>
</dbReference>
<evidence type="ECO:0000313" key="2">
    <source>
        <dbReference type="EMBL" id="SFN05393.1"/>
    </source>
</evidence>
<dbReference type="Proteomes" id="UP000198575">
    <property type="component" value="Unassembled WGS sequence"/>
</dbReference>
<dbReference type="Pfam" id="PF07238">
    <property type="entry name" value="PilZ"/>
    <property type="match status" value="1"/>
</dbReference>
<dbReference type="STRING" id="578942.SAMN05216289_103106"/>